<dbReference type="GO" id="GO:0019628">
    <property type="term" value="P:urate catabolic process"/>
    <property type="evidence" value="ECO:0007669"/>
    <property type="project" value="UniProtKB-UniPathway"/>
</dbReference>
<dbReference type="AlphaFoldDB" id="A0A7Z7IDU1"/>
<comment type="pathway">
    <text evidence="2">Purine metabolism; urate degradation; (S)-allantoin from urate: step 3/3.</text>
</comment>
<evidence type="ECO:0000256" key="5">
    <source>
        <dbReference type="ARBA" id="ARBA00022793"/>
    </source>
</evidence>
<accession>A0A7Z7IDU1</accession>
<dbReference type="RefSeq" id="WP_062639468.1">
    <property type="nucleotide sequence ID" value="NZ_FCOG02000056.1"/>
</dbReference>
<dbReference type="EC" id="4.1.1.97" evidence="3"/>
<dbReference type="Pfam" id="PF09349">
    <property type="entry name" value="OHCU_decarbox"/>
    <property type="match status" value="1"/>
</dbReference>
<evidence type="ECO:0000256" key="3">
    <source>
        <dbReference type="ARBA" id="ARBA00012257"/>
    </source>
</evidence>
<evidence type="ECO:0000256" key="2">
    <source>
        <dbReference type="ARBA" id="ARBA00004754"/>
    </source>
</evidence>
<evidence type="ECO:0000256" key="6">
    <source>
        <dbReference type="ARBA" id="ARBA00023239"/>
    </source>
</evidence>
<proteinExistence type="predicted"/>
<dbReference type="GO" id="GO:0006144">
    <property type="term" value="P:purine nucleobase metabolic process"/>
    <property type="evidence" value="ECO:0007669"/>
    <property type="project" value="UniProtKB-KW"/>
</dbReference>
<dbReference type="EMBL" id="OCSU01000003">
    <property type="protein sequence ID" value="SOE88935.1"/>
    <property type="molecule type" value="Genomic_DNA"/>
</dbReference>
<dbReference type="GO" id="GO:0000255">
    <property type="term" value="P:allantoin metabolic process"/>
    <property type="evidence" value="ECO:0007669"/>
    <property type="project" value="InterPro"/>
</dbReference>
<keyword evidence="4" id="KW-0659">Purine metabolism</keyword>
<dbReference type="Gene3D" id="1.10.3330.10">
    <property type="entry name" value="Oxo-4-hydroxy-4-carboxy-5-ureidoimidazoline decarboxylase"/>
    <property type="match status" value="1"/>
</dbReference>
<reference evidence="8 9" key="1">
    <citation type="submission" date="2017-09" db="EMBL/GenBank/DDBJ databases">
        <authorList>
            <person name="Varghese N."/>
            <person name="Submissions S."/>
        </authorList>
    </citation>
    <scope>NUCLEOTIDE SEQUENCE [LARGE SCALE GENOMIC DNA]</scope>
    <source>
        <strain evidence="8 9">OK806</strain>
    </source>
</reference>
<dbReference type="SUPFAM" id="SSF158694">
    <property type="entry name" value="UraD-Like"/>
    <property type="match status" value="1"/>
</dbReference>
<comment type="caution">
    <text evidence="8">The sequence shown here is derived from an EMBL/GenBank/DDBJ whole genome shotgun (WGS) entry which is preliminary data.</text>
</comment>
<comment type="catalytic activity">
    <reaction evidence="1">
        <text>5-hydroxy-2-oxo-4-ureido-2,5-dihydro-1H-imidazole-5-carboxylate + H(+) = (S)-allantoin + CO2</text>
        <dbReference type="Rhea" id="RHEA:26301"/>
        <dbReference type="ChEBI" id="CHEBI:15378"/>
        <dbReference type="ChEBI" id="CHEBI:15678"/>
        <dbReference type="ChEBI" id="CHEBI:16526"/>
        <dbReference type="ChEBI" id="CHEBI:58639"/>
        <dbReference type="EC" id="4.1.1.97"/>
    </reaction>
</comment>
<organism evidence="8 9">
    <name type="scientific">Caballeronia arationis</name>
    <dbReference type="NCBI Taxonomy" id="1777142"/>
    <lineage>
        <taxon>Bacteria</taxon>
        <taxon>Pseudomonadati</taxon>
        <taxon>Pseudomonadota</taxon>
        <taxon>Betaproteobacteria</taxon>
        <taxon>Burkholderiales</taxon>
        <taxon>Burkholderiaceae</taxon>
        <taxon>Caballeronia</taxon>
    </lineage>
</organism>
<keyword evidence="6" id="KW-0456">Lyase</keyword>
<evidence type="ECO:0000313" key="9">
    <source>
        <dbReference type="Proteomes" id="UP000219522"/>
    </source>
</evidence>
<evidence type="ECO:0000256" key="4">
    <source>
        <dbReference type="ARBA" id="ARBA00022631"/>
    </source>
</evidence>
<dbReference type="OrthoDB" id="9800909at2"/>
<dbReference type="Proteomes" id="UP000219522">
    <property type="component" value="Unassembled WGS sequence"/>
</dbReference>
<keyword evidence="9" id="KW-1185">Reference proteome</keyword>
<dbReference type="UniPathway" id="UPA00394">
    <property type="reaction ID" value="UER00652"/>
</dbReference>
<dbReference type="PANTHER" id="PTHR43466:SF1">
    <property type="entry name" value="2-OXO-4-HYDROXY-4-CARBOXY-5-UREIDOIMIDAZOLINE DECARBOXYLASE-RELATED"/>
    <property type="match status" value="1"/>
</dbReference>
<evidence type="ECO:0000313" key="8">
    <source>
        <dbReference type="EMBL" id="SOE88935.1"/>
    </source>
</evidence>
<name>A0A7Z7IDU1_9BURK</name>
<dbReference type="PANTHER" id="PTHR43466">
    <property type="entry name" value="2-OXO-4-HYDROXY-4-CARBOXY-5-UREIDOIMIDAZOLINE DECARBOXYLASE-RELATED"/>
    <property type="match status" value="1"/>
</dbReference>
<gene>
    <name evidence="8" type="ORF">SAMN05446927_7561</name>
</gene>
<dbReference type="InterPro" id="IPR018020">
    <property type="entry name" value="OHCU_decarboxylase"/>
</dbReference>
<evidence type="ECO:0000259" key="7">
    <source>
        <dbReference type="Pfam" id="PF09349"/>
    </source>
</evidence>
<dbReference type="GO" id="GO:0051997">
    <property type="term" value="F:2-oxo-4-hydroxy-4-carboxy-5-ureidoimidazoline decarboxylase activity"/>
    <property type="evidence" value="ECO:0007669"/>
    <property type="project" value="UniProtKB-EC"/>
</dbReference>
<dbReference type="NCBIfam" id="TIGR03164">
    <property type="entry name" value="UHCUDC"/>
    <property type="match status" value="1"/>
</dbReference>
<keyword evidence="5" id="KW-0210">Decarboxylase</keyword>
<feature type="domain" description="Oxo-4-hydroxy-4-carboxy-5-ureidoimidazoline decarboxylase" evidence="7">
    <location>
        <begin position="11"/>
        <end position="167"/>
    </location>
</feature>
<protein>
    <recommendedName>
        <fullName evidence="3">2-oxo-4-hydroxy-4-carboxy-5-ureidoimidazoline decarboxylase</fullName>
        <ecNumber evidence="3">4.1.1.97</ecNumber>
    </recommendedName>
</protein>
<evidence type="ECO:0000256" key="1">
    <source>
        <dbReference type="ARBA" id="ARBA00001163"/>
    </source>
</evidence>
<dbReference type="InterPro" id="IPR017580">
    <property type="entry name" value="OHCU_decarboxylase-1"/>
</dbReference>
<sequence>MSQSIDLAPVNALDHATFLGTFESVFEHFPQAARGAWEQRPFASALALHDAMMDVIRGLDAKGQCDFLNLHPLLSGSNIRAGTMTADSDAEQKSAGLDAMTAQQEAALDRLNTAYLARHGFPFIICVRHYTREGIFAALERRIGRGTQQEMDEALAQIAAITRGRLDERLKAMGRSAVGERDRAPARSA</sequence>
<dbReference type="InterPro" id="IPR036778">
    <property type="entry name" value="OHCU_decarboxylase_sf"/>
</dbReference>